<dbReference type="InterPro" id="IPR017143">
    <property type="entry name" value="UCP037225"/>
</dbReference>
<dbReference type="AlphaFoldDB" id="A0A517ZRF0"/>
<keyword evidence="2" id="KW-1185">Reference proteome</keyword>
<dbReference type="KEGG" id="sdyn:Mal52_35450"/>
<proteinExistence type="predicted"/>
<organism evidence="1 2">
    <name type="scientific">Symmachiella dynata</name>
    <dbReference type="NCBI Taxonomy" id="2527995"/>
    <lineage>
        <taxon>Bacteria</taxon>
        <taxon>Pseudomonadati</taxon>
        <taxon>Planctomycetota</taxon>
        <taxon>Planctomycetia</taxon>
        <taxon>Planctomycetales</taxon>
        <taxon>Planctomycetaceae</taxon>
        <taxon>Symmachiella</taxon>
    </lineage>
</organism>
<dbReference type="RefSeq" id="WP_145377391.1">
    <property type="nucleotide sequence ID" value="NZ_CP036276.1"/>
</dbReference>
<dbReference type="InterPro" id="IPR025990">
    <property type="entry name" value="zinc_ribbon_bacterial"/>
</dbReference>
<gene>
    <name evidence="1" type="ORF">Mal52_35450</name>
</gene>
<accession>A0A517ZRF0</accession>
<dbReference type="EMBL" id="CP036276">
    <property type="protein sequence ID" value="QDU45057.1"/>
    <property type="molecule type" value="Genomic_DNA"/>
</dbReference>
<evidence type="ECO:0000313" key="2">
    <source>
        <dbReference type="Proteomes" id="UP000319383"/>
    </source>
</evidence>
<sequence length="62" mass="7053">MQDEATYYCDVCGEEIVIPIDPSAGREQDYVEDCPVCCHPHLLHVQVERDGSVRLTSRTEDE</sequence>
<dbReference type="Proteomes" id="UP000319383">
    <property type="component" value="Chromosome"/>
</dbReference>
<protein>
    <recommendedName>
        <fullName evidence="3">CPXCG motif-containing cysteine-rich protein</fullName>
    </recommendedName>
</protein>
<evidence type="ECO:0000313" key="1">
    <source>
        <dbReference type="EMBL" id="QDU45057.1"/>
    </source>
</evidence>
<reference evidence="1 2" key="1">
    <citation type="submission" date="2019-02" db="EMBL/GenBank/DDBJ databases">
        <title>Deep-cultivation of Planctomycetes and their phenomic and genomic characterization uncovers novel biology.</title>
        <authorList>
            <person name="Wiegand S."/>
            <person name="Jogler M."/>
            <person name="Boedeker C."/>
            <person name="Pinto D."/>
            <person name="Vollmers J."/>
            <person name="Rivas-Marin E."/>
            <person name="Kohn T."/>
            <person name="Peeters S.H."/>
            <person name="Heuer A."/>
            <person name="Rast P."/>
            <person name="Oberbeckmann S."/>
            <person name="Bunk B."/>
            <person name="Jeske O."/>
            <person name="Meyerdierks A."/>
            <person name="Storesund J.E."/>
            <person name="Kallscheuer N."/>
            <person name="Luecker S."/>
            <person name="Lage O.M."/>
            <person name="Pohl T."/>
            <person name="Merkel B.J."/>
            <person name="Hornburger P."/>
            <person name="Mueller R.-W."/>
            <person name="Bruemmer F."/>
            <person name="Labrenz M."/>
            <person name="Spormann A.M."/>
            <person name="Op den Camp H."/>
            <person name="Overmann J."/>
            <person name="Amann R."/>
            <person name="Jetten M.S.M."/>
            <person name="Mascher T."/>
            <person name="Medema M.H."/>
            <person name="Devos D.P."/>
            <person name="Kaster A.-K."/>
            <person name="Ovreas L."/>
            <person name="Rohde M."/>
            <person name="Galperin M.Y."/>
            <person name="Jogler C."/>
        </authorList>
    </citation>
    <scope>NUCLEOTIDE SEQUENCE [LARGE SCALE GENOMIC DNA]</scope>
    <source>
        <strain evidence="1 2">Mal52</strain>
    </source>
</reference>
<dbReference type="PIRSF" id="PIRSF037225">
    <property type="entry name" value="UCP037225"/>
    <property type="match status" value="1"/>
</dbReference>
<dbReference type="Pfam" id="PF14255">
    <property type="entry name" value="Zn_ribbon_21"/>
    <property type="match status" value="1"/>
</dbReference>
<evidence type="ECO:0008006" key="3">
    <source>
        <dbReference type="Google" id="ProtNLM"/>
    </source>
</evidence>
<name>A0A517ZRF0_9PLAN</name>